<comment type="caution">
    <text evidence="2">The sequence shown here is derived from an EMBL/GenBank/DDBJ whole genome shotgun (WGS) entry which is preliminary data.</text>
</comment>
<gene>
    <name evidence="2" type="ORF">DDY73_02845</name>
</gene>
<accession>A0A354M081</accession>
<dbReference type="GO" id="GO:0016052">
    <property type="term" value="P:carbohydrate catabolic process"/>
    <property type="evidence" value="ECO:0007669"/>
    <property type="project" value="InterPro"/>
</dbReference>
<protein>
    <recommendedName>
        <fullName evidence="1">Carbohydrate-binding domain-containing protein</fullName>
    </recommendedName>
</protein>
<name>A0A354M081_9BACT</name>
<evidence type="ECO:0000259" key="1">
    <source>
        <dbReference type="Pfam" id="PF16011"/>
    </source>
</evidence>
<evidence type="ECO:0000313" key="2">
    <source>
        <dbReference type="EMBL" id="HBJ07920.1"/>
    </source>
</evidence>
<dbReference type="AlphaFoldDB" id="A0A354M081"/>
<dbReference type="GO" id="GO:0004553">
    <property type="term" value="F:hydrolase activity, hydrolyzing O-glycosyl compounds"/>
    <property type="evidence" value="ECO:0007669"/>
    <property type="project" value="InterPro"/>
</dbReference>
<organism evidence="2 3">
    <name type="scientific">Coprobacter fastidiosus</name>
    <dbReference type="NCBI Taxonomy" id="1099853"/>
    <lineage>
        <taxon>Bacteria</taxon>
        <taxon>Pseudomonadati</taxon>
        <taxon>Bacteroidota</taxon>
        <taxon>Bacteroidia</taxon>
        <taxon>Bacteroidales</taxon>
        <taxon>Barnesiellaceae</taxon>
        <taxon>Coprobacter</taxon>
    </lineage>
</organism>
<proteinExistence type="predicted"/>
<dbReference type="GO" id="GO:0030246">
    <property type="term" value="F:carbohydrate binding"/>
    <property type="evidence" value="ECO:0007669"/>
    <property type="project" value="InterPro"/>
</dbReference>
<evidence type="ECO:0000313" key="3">
    <source>
        <dbReference type="Proteomes" id="UP000262954"/>
    </source>
</evidence>
<dbReference type="EMBL" id="DNWC01000042">
    <property type="protein sequence ID" value="HBJ07920.1"/>
    <property type="molecule type" value="Genomic_DNA"/>
</dbReference>
<reference evidence="2 3" key="1">
    <citation type="journal article" date="2018" name="Nat. Biotechnol.">
        <title>A standardized bacterial taxonomy based on genome phylogeny substantially revises the tree of life.</title>
        <authorList>
            <person name="Parks D.H."/>
            <person name="Chuvochina M."/>
            <person name="Waite D.W."/>
            <person name="Rinke C."/>
            <person name="Skarshewski A."/>
            <person name="Chaumeil P.A."/>
            <person name="Hugenholtz P."/>
        </authorList>
    </citation>
    <scope>NUCLEOTIDE SEQUENCE [LARGE SCALE GENOMIC DNA]</scope>
    <source>
        <strain evidence="2">UBA11482</strain>
    </source>
</reference>
<dbReference type="Pfam" id="PF16011">
    <property type="entry name" value="CBM9_2"/>
    <property type="match status" value="1"/>
</dbReference>
<dbReference type="Proteomes" id="UP000262954">
    <property type="component" value="Unassembled WGS sequence"/>
</dbReference>
<sequence>MKKVLSVPFIPGLKDQPLEKACELLEEKAARQSVECVNWPEQFPYKPITIFDIARSETALYIKYFVRGNCLLALN</sequence>
<feature type="non-terminal residue" evidence="2">
    <location>
        <position position="75"/>
    </location>
</feature>
<dbReference type="InterPro" id="IPR010502">
    <property type="entry name" value="Carb-bd_dom_fam9"/>
</dbReference>
<feature type="domain" description="Carbohydrate-binding" evidence="1">
    <location>
        <begin position="24"/>
        <end position="70"/>
    </location>
</feature>